<dbReference type="PANTHER" id="PTHR46908:SF4">
    <property type="entry name" value="TUMOR NECROSIS FACTOR-INDUCIBLE GENE 6 PROTEIN"/>
    <property type="match status" value="1"/>
</dbReference>
<feature type="domain" description="CUB" evidence="3">
    <location>
        <begin position="440"/>
        <end position="561"/>
    </location>
</feature>
<dbReference type="SMART" id="SM00042">
    <property type="entry name" value="CUB"/>
    <property type="match status" value="4"/>
</dbReference>
<feature type="domain" description="CUB" evidence="3">
    <location>
        <begin position="325"/>
        <end position="436"/>
    </location>
</feature>
<feature type="domain" description="CUB" evidence="3">
    <location>
        <begin position="562"/>
        <end position="617"/>
    </location>
</feature>
<organism evidence="4 5">
    <name type="scientific">Pristionchus fissidentatus</name>
    <dbReference type="NCBI Taxonomy" id="1538716"/>
    <lineage>
        <taxon>Eukaryota</taxon>
        <taxon>Metazoa</taxon>
        <taxon>Ecdysozoa</taxon>
        <taxon>Nematoda</taxon>
        <taxon>Chromadorea</taxon>
        <taxon>Rhabditida</taxon>
        <taxon>Rhabditina</taxon>
        <taxon>Diplogasteromorpha</taxon>
        <taxon>Diplogasteroidea</taxon>
        <taxon>Neodiplogasteridae</taxon>
        <taxon>Pristionchus</taxon>
    </lineage>
</organism>
<evidence type="ECO:0000313" key="5">
    <source>
        <dbReference type="Proteomes" id="UP001432322"/>
    </source>
</evidence>
<feature type="non-terminal residue" evidence="4">
    <location>
        <position position="1"/>
    </location>
</feature>
<comment type="caution">
    <text evidence="4">The sequence shown here is derived from an EMBL/GenBank/DDBJ whole genome shotgun (WGS) entry which is preliminary data.</text>
</comment>
<feature type="non-terminal residue" evidence="4">
    <location>
        <position position="617"/>
    </location>
</feature>
<sequence>YSPSFRRRIPFAICTNDFFKVEVDGEETLRYCNARKPPKEIYVPSDSALFSFNSVNGQGKGFSIDYEIVCGKKFTDPAGIIQSFNYPNRANGEFVCDYSIDAPASHAVFITFKYLGLQAYTASECFMKRDDPDTKDYIEISGIAQLNLTYNQRFLCSRYPLIANNRLVVSGGHPINIRYSTSGHQRNTGFLIEYNSTDIGCGGIYTYTGKIKSPNFPEKYLPFMHCVYQINTLWSKRIKLSFETIDLESSNSPNAGCIHDRIEVYTSYVSEDNKGKLMGTFCGMLTPPPIHSENNQMAVVFKSDRSVAGAGFYATFETTDDSYECDQTFTASSGTIFFNGTSSVNPECDYHINIDQGHKILLKINSINMPCHKGSLKMRNGISLQSPGFSLLGPDSDICDTRSFAGELRSHSNRVFLQLKGLDLRSVSFNISYEQIAGGCGGLVEGFAGSISTPQYPLKESKAMECTWRVAVPPGNKIALVISLLDDLASSDDNNFCGMFANNALNIFDGNTQSDATLIRRFCSRLSGDTTVTSADNSLVLEYKQAVTKPVFGFFAHFRTECNGLVFTDFAGTIQSPGYPHAVGERRYCKWIIRVSPGSKVKLFFHHFEMEKKMVEY</sequence>
<dbReference type="CDD" id="cd00041">
    <property type="entry name" value="CUB"/>
    <property type="match status" value="3"/>
</dbReference>
<dbReference type="Gene3D" id="2.60.120.290">
    <property type="entry name" value="Spermadhesin, CUB domain"/>
    <property type="match status" value="5"/>
</dbReference>
<evidence type="ECO:0000259" key="3">
    <source>
        <dbReference type="PROSITE" id="PS01180"/>
    </source>
</evidence>
<feature type="disulfide bond" evidence="2">
    <location>
        <begin position="562"/>
        <end position="589"/>
    </location>
</feature>
<dbReference type="FunFam" id="2.60.120.290:FF:000013">
    <property type="entry name" value="Membrane frizzled-related protein"/>
    <property type="match status" value="1"/>
</dbReference>
<dbReference type="AlphaFoldDB" id="A0AAV5UWA9"/>
<evidence type="ECO:0000313" key="4">
    <source>
        <dbReference type="EMBL" id="GMT10508.1"/>
    </source>
</evidence>
<dbReference type="PROSITE" id="PS01180">
    <property type="entry name" value="CUB"/>
    <property type="match status" value="5"/>
</dbReference>
<dbReference type="Proteomes" id="UP001432322">
    <property type="component" value="Unassembled WGS sequence"/>
</dbReference>
<comment type="caution">
    <text evidence="2">Lacks conserved residue(s) required for the propagation of feature annotation.</text>
</comment>
<dbReference type="InterPro" id="IPR000859">
    <property type="entry name" value="CUB_dom"/>
</dbReference>
<dbReference type="Pfam" id="PF00431">
    <property type="entry name" value="CUB"/>
    <property type="match status" value="4"/>
</dbReference>
<dbReference type="PANTHER" id="PTHR46908">
    <property type="entry name" value="CUBILIN-LIKE PROTEIN"/>
    <property type="match status" value="1"/>
</dbReference>
<name>A0AAV5UWA9_9BILA</name>
<gene>
    <name evidence="4" type="ORF">PFISCL1PPCAC_1805</name>
</gene>
<evidence type="ECO:0000256" key="2">
    <source>
        <dbReference type="PROSITE-ProRule" id="PRU00059"/>
    </source>
</evidence>
<accession>A0AAV5UWA9</accession>
<dbReference type="SUPFAM" id="SSF49854">
    <property type="entry name" value="Spermadhesin, CUB domain"/>
    <property type="match status" value="5"/>
</dbReference>
<keyword evidence="5" id="KW-1185">Reference proteome</keyword>
<dbReference type="InterPro" id="IPR035914">
    <property type="entry name" value="Sperma_CUB_dom_sf"/>
</dbReference>
<dbReference type="EMBL" id="BTSY01000001">
    <property type="protein sequence ID" value="GMT10508.1"/>
    <property type="molecule type" value="Genomic_DNA"/>
</dbReference>
<protein>
    <recommendedName>
        <fullName evidence="3">CUB domain-containing protein</fullName>
    </recommendedName>
</protein>
<evidence type="ECO:0000256" key="1">
    <source>
        <dbReference type="ARBA" id="ARBA00023157"/>
    </source>
</evidence>
<proteinExistence type="predicted"/>
<reference evidence="4" key="1">
    <citation type="submission" date="2023-10" db="EMBL/GenBank/DDBJ databases">
        <title>Genome assembly of Pristionchus species.</title>
        <authorList>
            <person name="Yoshida K."/>
            <person name="Sommer R.J."/>
        </authorList>
    </citation>
    <scope>NUCLEOTIDE SEQUENCE</scope>
    <source>
        <strain evidence="4">RS5133</strain>
    </source>
</reference>
<feature type="domain" description="CUB" evidence="3">
    <location>
        <begin position="201"/>
        <end position="319"/>
    </location>
</feature>
<keyword evidence="1 2" id="KW-1015">Disulfide bond</keyword>
<dbReference type="InterPro" id="IPR052129">
    <property type="entry name" value="Spermadhesin-Link_domain"/>
</dbReference>
<feature type="domain" description="CUB" evidence="3">
    <location>
        <begin position="70"/>
        <end position="197"/>
    </location>
</feature>